<evidence type="ECO:0000256" key="2">
    <source>
        <dbReference type="ARBA" id="ARBA00022606"/>
    </source>
</evidence>
<evidence type="ECO:0000256" key="9">
    <source>
        <dbReference type="RuleBase" id="RU351113"/>
    </source>
</evidence>
<dbReference type="Pfam" id="PF02949">
    <property type="entry name" value="7tm_6"/>
    <property type="match status" value="1"/>
</dbReference>
<keyword evidence="2 9" id="KW-0716">Sensory transduction</keyword>
<dbReference type="InterPro" id="IPR004117">
    <property type="entry name" value="7tm6_olfct_rcpt"/>
</dbReference>
<organism evidence="10">
    <name type="scientific">Fopius arisanus</name>
    <dbReference type="NCBI Taxonomy" id="64838"/>
    <lineage>
        <taxon>Eukaryota</taxon>
        <taxon>Metazoa</taxon>
        <taxon>Ecdysozoa</taxon>
        <taxon>Arthropoda</taxon>
        <taxon>Hexapoda</taxon>
        <taxon>Insecta</taxon>
        <taxon>Pterygota</taxon>
        <taxon>Neoptera</taxon>
        <taxon>Endopterygota</taxon>
        <taxon>Hymenoptera</taxon>
        <taxon>Apocrita</taxon>
        <taxon>Ichneumonoidea</taxon>
        <taxon>Braconidae</taxon>
        <taxon>Opiinae</taxon>
        <taxon>Fopius</taxon>
    </lineage>
</organism>
<evidence type="ECO:0000313" key="10">
    <source>
        <dbReference type="EMBL" id="JAG71509.1"/>
    </source>
</evidence>
<gene>
    <name evidence="10" type="primary">Or13a_9</name>
    <name evidence="10" type="ORF">g.20403</name>
</gene>
<comment type="similarity">
    <text evidence="9">Belongs to the insect chemoreceptor superfamily. Heteromeric odorant receptor channel (TC 1.A.69) family.</text>
</comment>
<comment type="subcellular location">
    <subcellularLocation>
        <location evidence="9">Cell membrane</location>
        <topology evidence="9">Multi-pass membrane protein</topology>
    </subcellularLocation>
    <subcellularLocation>
        <location evidence="1">Membrane</location>
        <topology evidence="1">Multi-pass membrane protein</topology>
    </subcellularLocation>
</comment>
<dbReference type="PANTHER" id="PTHR21137:SF26">
    <property type="entry name" value="ODORANT RECEPTOR 10A-RELATED"/>
    <property type="match status" value="1"/>
</dbReference>
<feature type="transmembrane region" description="Helical" evidence="9">
    <location>
        <begin position="135"/>
        <end position="153"/>
    </location>
</feature>
<dbReference type="AlphaFoldDB" id="A0A0C9QMA7"/>
<protein>
    <recommendedName>
        <fullName evidence="9">Odorant receptor</fullName>
    </recommendedName>
</protein>
<feature type="transmembrane region" description="Helical" evidence="9">
    <location>
        <begin position="304"/>
        <end position="322"/>
    </location>
</feature>
<evidence type="ECO:0000256" key="8">
    <source>
        <dbReference type="ARBA" id="ARBA00023224"/>
    </source>
</evidence>
<keyword evidence="5 9" id="KW-1133">Transmembrane helix</keyword>
<evidence type="ECO:0000256" key="7">
    <source>
        <dbReference type="ARBA" id="ARBA00023170"/>
    </source>
</evidence>
<keyword evidence="7 9" id="KW-0675">Receptor</keyword>
<evidence type="ECO:0000256" key="5">
    <source>
        <dbReference type="ARBA" id="ARBA00022989"/>
    </source>
</evidence>
<evidence type="ECO:0000256" key="3">
    <source>
        <dbReference type="ARBA" id="ARBA00022692"/>
    </source>
</evidence>
<evidence type="ECO:0000256" key="4">
    <source>
        <dbReference type="ARBA" id="ARBA00022725"/>
    </source>
</evidence>
<reference evidence="10" key="1">
    <citation type="submission" date="2015-01" db="EMBL/GenBank/DDBJ databases">
        <title>Transcriptome Assembly of Fopius arisanus.</title>
        <authorList>
            <person name="Geib S."/>
        </authorList>
    </citation>
    <scope>NUCLEOTIDE SEQUENCE</scope>
</reference>
<proteinExistence type="inferred from homology"/>
<dbReference type="PANTHER" id="PTHR21137">
    <property type="entry name" value="ODORANT RECEPTOR"/>
    <property type="match status" value="1"/>
</dbReference>
<feature type="transmembrane region" description="Helical" evidence="9">
    <location>
        <begin position="199"/>
        <end position="222"/>
    </location>
</feature>
<dbReference type="GO" id="GO:0005886">
    <property type="term" value="C:plasma membrane"/>
    <property type="evidence" value="ECO:0007669"/>
    <property type="project" value="UniProtKB-SubCell"/>
</dbReference>
<keyword evidence="8 9" id="KW-0807">Transducer</keyword>
<evidence type="ECO:0000256" key="6">
    <source>
        <dbReference type="ARBA" id="ARBA00023136"/>
    </source>
</evidence>
<accession>A0A0C9QMA7</accession>
<dbReference type="GO" id="GO:0007165">
    <property type="term" value="P:signal transduction"/>
    <property type="evidence" value="ECO:0007669"/>
    <property type="project" value="UniProtKB-KW"/>
</dbReference>
<comment type="caution">
    <text evidence="9">Lacks conserved residue(s) required for the propagation of feature annotation.</text>
</comment>
<feature type="transmembrane region" description="Helical" evidence="9">
    <location>
        <begin position="270"/>
        <end position="292"/>
    </location>
</feature>
<keyword evidence="3 9" id="KW-0812">Transmembrane</keyword>
<evidence type="ECO:0000256" key="1">
    <source>
        <dbReference type="ARBA" id="ARBA00004141"/>
    </source>
</evidence>
<sequence>MSRKITDIKKKKVIDEDFMAAGNLISWLKGFCTIGGLWPLERTYIRASIWTIYLTLHLIMEYRELFTAFGNFNATVFSVVEVSMQTMVFAKLIVFRHSAMLRTLINATKDQLAEHLYENHEEKKLYLKYNSLSKLYYKFSVPYVMTAACVYYLRPLVTSLLVGNFGTNDSMILPFRITLPYTILDTRMYWMTYAYLSPMIYLLACHNGWICVLITVQLHICGQLSIVEHRIRNIVHVTDHDTSHAIFKSLVDRHSKSIWMAKSFDDSFHFILLLDLIVMTVLLGLTSYVIIIGHGVSESSTAPVFGIAGTATLLLIYGYCIVGESLISESSKVHAAYYECMWYESSANFKKAVMICMLSSQEPLRMTAGKFFVFSLTGFTDILKTAMGYVSMLRKVSQ</sequence>
<dbReference type="GO" id="GO:0004984">
    <property type="term" value="F:olfactory receptor activity"/>
    <property type="evidence" value="ECO:0007669"/>
    <property type="project" value="InterPro"/>
</dbReference>
<keyword evidence="4 9" id="KW-0552">Olfaction</keyword>
<name>A0A0C9QMA7_9HYME</name>
<keyword evidence="6 9" id="KW-0472">Membrane</keyword>
<dbReference type="EMBL" id="GBYB01001742">
    <property type="protein sequence ID" value="JAG71509.1"/>
    <property type="molecule type" value="Transcribed_RNA"/>
</dbReference>
<dbReference type="GO" id="GO:0005549">
    <property type="term" value="F:odorant binding"/>
    <property type="evidence" value="ECO:0007669"/>
    <property type="project" value="InterPro"/>
</dbReference>